<organism evidence="3 4">
    <name type="scientific">Methylocystis bryophila</name>
    <dbReference type="NCBI Taxonomy" id="655015"/>
    <lineage>
        <taxon>Bacteria</taxon>
        <taxon>Pseudomonadati</taxon>
        <taxon>Pseudomonadota</taxon>
        <taxon>Alphaproteobacteria</taxon>
        <taxon>Hyphomicrobiales</taxon>
        <taxon>Methylocystaceae</taxon>
        <taxon>Methylocystis</taxon>
    </lineage>
</organism>
<dbReference type="RefSeq" id="WP_085771736.1">
    <property type="nucleotide sequence ID" value="NZ_AP027149.1"/>
</dbReference>
<sequence>MSAAVSPLNRTLLALAALGAATPAAAGSISSFTQGDLVIETVTNSTGLSNASALDTASPMTLQEFSLGSGGTSATSVGTFTLPQTASGANWAISGEYGSASEGFLQLSGNGHLLTIMGYGVNAATFNSAPLSTYGTAALGQTTSVSGGSYTVVPRVVAAIGANGSVDTSTAVLNFANTNNPRSVYTVDGSSFYVSGQGGSKTDPTQGVQLVNRGASTGTTINNQTDVRFVTGYNNTLYASRDYNPSGSGAQNYTGVVQLGSTSVLPTSAVTTPTHIVPAASPLSLGGNNGSINLTAATANGVNNSRIGSFVYLSPEEYFFASPTVLYVADSGQPKNGNANKAALGEGGLQKWVLDTSTGVWSLEYDLYQGLNLVNNNNVNLAGNTVTTAGVTGLFGLTGKVVGNQVELFATSYGLNELSPSYLYEITDTLDATTGAGEAFTTLFSAPTNVSIRGVSFAPAPGPVLGQGLLSLGGLVAAGARTLLARRRRRD</sequence>
<evidence type="ECO:0000256" key="2">
    <source>
        <dbReference type="SAM" id="SignalP"/>
    </source>
</evidence>
<proteinExistence type="predicted"/>
<reference evidence="3 4" key="1">
    <citation type="submission" date="2017-02" db="EMBL/GenBank/DDBJ databases">
        <authorList>
            <person name="Peterson S.W."/>
        </authorList>
    </citation>
    <scope>NUCLEOTIDE SEQUENCE [LARGE SCALE GENOMIC DNA]</scope>
    <source>
        <strain evidence="3 4">S285</strain>
    </source>
</reference>
<protein>
    <submittedName>
        <fullName evidence="3">Uncharacterized protein</fullName>
    </submittedName>
</protein>
<dbReference type="KEGG" id="mbry:B1812_11670"/>
<name>A0A1W6MVJ2_9HYPH</name>
<evidence type="ECO:0000256" key="1">
    <source>
        <dbReference type="SAM" id="Phobius"/>
    </source>
</evidence>
<dbReference type="Proteomes" id="UP000193978">
    <property type="component" value="Chromosome"/>
</dbReference>
<keyword evidence="1" id="KW-0472">Membrane</keyword>
<keyword evidence="1" id="KW-0812">Transmembrane</keyword>
<feature type="signal peptide" evidence="2">
    <location>
        <begin position="1"/>
        <end position="26"/>
    </location>
</feature>
<feature type="transmembrane region" description="Helical" evidence="1">
    <location>
        <begin position="464"/>
        <end position="484"/>
    </location>
</feature>
<evidence type="ECO:0000313" key="3">
    <source>
        <dbReference type="EMBL" id="ARN81621.1"/>
    </source>
</evidence>
<accession>A0A1W6MVJ2</accession>
<feature type="chain" id="PRO_5010873737" evidence="2">
    <location>
        <begin position="27"/>
        <end position="491"/>
    </location>
</feature>
<dbReference type="EMBL" id="CP019948">
    <property type="protein sequence ID" value="ARN81621.1"/>
    <property type="molecule type" value="Genomic_DNA"/>
</dbReference>
<keyword evidence="4" id="KW-1185">Reference proteome</keyword>
<gene>
    <name evidence="3" type="ORF">B1812_11670</name>
</gene>
<dbReference type="STRING" id="655015.B1812_11670"/>
<dbReference type="OrthoDB" id="5593939at2"/>
<keyword evidence="1" id="KW-1133">Transmembrane helix</keyword>
<evidence type="ECO:0000313" key="4">
    <source>
        <dbReference type="Proteomes" id="UP000193978"/>
    </source>
</evidence>
<dbReference type="AlphaFoldDB" id="A0A1W6MVJ2"/>
<keyword evidence="2" id="KW-0732">Signal</keyword>